<keyword evidence="3" id="KW-1185">Reference proteome</keyword>
<feature type="non-terminal residue" evidence="2">
    <location>
        <position position="66"/>
    </location>
</feature>
<protein>
    <submittedName>
        <fullName evidence="2">Uncharacterized protein</fullName>
    </submittedName>
</protein>
<reference evidence="2 3" key="1">
    <citation type="submission" date="2023-05" db="EMBL/GenBank/DDBJ databases">
        <title>B98-5 Cell Line De Novo Hybrid Assembly: An Optical Mapping Approach.</title>
        <authorList>
            <person name="Kananen K."/>
            <person name="Auerbach J.A."/>
            <person name="Kautto E."/>
            <person name="Blachly J.S."/>
        </authorList>
    </citation>
    <scope>NUCLEOTIDE SEQUENCE [LARGE SCALE GENOMIC DNA]</scope>
    <source>
        <strain evidence="2">B95-8</strain>
        <tissue evidence="2">Cell line</tissue>
    </source>
</reference>
<feature type="compositionally biased region" description="Low complexity" evidence="1">
    <location>
        <begin position="48"/>
        <end position="60"/>
    </location>
</feature>
<evidence type="ECO:0000313" key="2">
    <source>
        <dbReference type="EMBL" id="KAK2091711.1"/>
    </source>
</evidence>
<evidence type="ECO:0000313" key="3">
    <source>
        <dbReference type="Proteomes" id="UP001266305"/>
    </source>
</evidence>
<gene>
    <name evidence="2" type="ORF">P7K49_030995</name>
</gene>
<dbReference type="EMBL" id="JASSZA010000016">
    <property type="protein sequence ID" value="KAK2091711.1"/>
    <property type="molecule type" value="Genomic_DNA"/>
</dbReference>
<name>A0ABQ9U3S0_SAGOE</name>
<organism evidence="2 3">
    <name type="scientific">Saguinus oedipus</name>
    <name type="common">Cotton-top tamarin</name>
    <name type="synonym">Oedipomidas oedipus</name>
    <dbReference type="NCBI Taxonomy" id="9490"/>
    <lineage>
        <taxon>Eukaryota</taxon>
        <taxon>Metazoa</taxon>
        <taxon>Chordata</taxon>
        <taxon>Craniata</taxon>
        <taxon>Vertebrata</taxon>
        <taxon>Euteleostomi</taxon>
        <taxon>Mammalia</taxon>
        <taxon>Eutheria</taxon>
        <taxon>Euarchontoglires</taxon>
        <taxon>Primates</taxon>
        <taxon>Haplorrhini</taxon>
        <taxon>Platyrrhini</taxon>
        <taxon>Cebidae</taxon>
        <taxon>Callitrichinae</taxon>
        <taxon>Saguinus</taxon>
    </lineage>
</organism>
<feature type="region of interest" description="Disordered" evidence="1">
    <location>
        <begin position="1"/>
        <end position="66"/>
    </location>
</feature>
<comment type="caution">
    <text evidence="2">The sequence shown here is derived from an EMBL/GenBank/DDBJ whole genome shotgun (WGS) entry which is preliminary data.</text>
</comment>
<sequence>MGAACGGSPDKSAKVRPSRPKACSLQGAHTHNPNESRVQGPRQAAAHLPSRSSTPLLRSRPAQRQN</sequence>
<feature type="compositionally biased region" description="Polar residues" evidence="1">
    <location>
        <begin position="27"/>
        <end position="37"/>
    </location>
</feature>
<evidence type="ECO:0000256" key="1">
    <source>
        <dbReference type="SAM" id="MobiDB-lite"/>
    </source>
</evidence>
<accession>A0ABQ9U3S0</accession>
<dbReference type="Proteomes" id="UP001266305">
    <property type="component" value="Unassembled WGS sequence"/>
</dbReference>
<proteinExistence type="predicted"/>